<keyword evidence="3" id="KW-0479">Metal-binding</keyword>
<proteinExistence type="inferred from homology"/>
<dbReference type="Gene3D" id="3.30.70.360">
    <property type="match status" value="1"/>
</dbReference>
<evidence type="ECO:0000256" key="4">
    <source>
        <dbReference type="ARBA" id="ARBA00022801"/>
    </source>
</evidence>
<evidence type="ECO:0000313" key="7">
    <source>
        <dbReference type="Proteomes" id="UP001143548"/>
    </source>
</evidence>
<evidence type="ECO:0000256" key="1">
    <source>
        <dbReference type="ARBA" id="ARBA00006247"/>
    </source>
</evidence>
<dbReference type="Proteomes" id="UP001143548">
    <property type="component" value="Unassembled WGS sequence"/>
</dbReference>
<dbReference type="InterPro" id="IPR001261">
    <property type="entry name" value="ArgE/DapE_CS"/>
</dbReference>
<dbReference type="Pfam" id="PF07687">
    <property type="entry name" value="M20_dimer"/>
    <property type="match status" value="1"/>
</dbReference>
<reference evidence="6" key="1">
    <citation type="submission" date="2022-07" db="EMBL/GenBank/DDBJ databases">
        <title>Taxonomy of Aspergillus series Nigri: significant species reduction supported by multi-species coalescent approaches.</title>
        <authorList>
            <person name="Bian C."/>
            <person name="Kusuya Y."/>
            <person name="Sklenar F."/>
            <person name="D'hooge E."/>
            <person name="Yaguchi T."/>
            <person name="Takahashi H."/>
            <person name="Hubka V."/>
        </authorList>
    </citation>
    <scope>NUCLEOTIDE SEQUENCE</scope>
    <source>
        <strain evidence="6">CBS 733.88</strain>
    </source>
</reference>
<dbReference type="SUPFAM" id="SSF53187">
    <property type="entry name" value="Zn-dependent exopeptidases"/>
    <property type="match status" value="1"/>
</dbReference>
<comment type="caution">
    <text evidence="6">The sequence shown here is derived from an EMBL/GenBank/DDBJ whole genome shotgun (WGS) entry which is preliminary data.</text>
</comment>
<dbReference type="PANTHER" id="PTHR43270">
    <property type="entry name" value="BETA-ALA-HIS DIPEPTIDASE"/>
    <property type="match status" value="1"/>
</dbReference>
<dbReference type="InterPro" id="IPR011650">
    <property type="entry name" value="Peptidase_M20_dimer"/>
</dbReference>
<dbReference type="EMBL" id="BROQ01000298">
    <property type="protein sequence ID" value="GKZ27853.1"/>
    <property type="molecule type" value="Genomic_DNA"/>
</dbReference>
<gene>
    <name evidence="6" type="ORF">AbraCBS73388_005893</name>
</gene>
<keyword evidence="2" id="KW-0645">Protease</keyword>
<dbReference type="AlphaFoldDB" id="A0A9W5Z212"/>
<name>A0A9W5Z212_9EURO</name>
<accession>A0A9W5Z212</accession>
<organism evidence="6 7">
    <name type="scientific">Aspergillus brasiliensis</name>
    <dbReference type="NCBI Taxonomy" id="319629"/>
    <lineage>
        <taxon>Eukaryota</taxon>
        <taxon>Fungi</taxon>
        <taxon>Dikarya</taxon>
        <taxon>Ascomycota</taxon>
        <taxon>Pezizomycotina</taxon>
        <taxon>Eurotiomycetes</taxon>
        <taxon>Eurotiomycetidae</taxon>
        <taxon>Eurotiales</taxon>
        <taxon>Aspergillaceae</taxon>
        <taxon>Aspergillus</taxon>
        <taxon>Aspergillus subgen. Circumdati</taxon>
    </lineage>
</organism>
<evidence type="ECO:0000256" key="2">
    <source>
        <dbReference type="ARBA" id="ARBA00022670"/>
    </source>
</evidence>
<dbReference type="Pfam" id="PF01546">
    <property type="entry name" value="Peptidase_M20"/>
    <property type="match status" value="1"/>
</dbReference>
<keyword evidence="4" id="KW-0378">Hydrolase</keyword>
<evidence type="ECO:0000313" key="6">
    <source>
        <dbReference type="EMBL" id="GKZ27853.1"/>
    </source>
</evidence>
<dbReference type="GO" id="GO:0008233">
    <property type="term" value="F:peptidase activity"/>
    <property type="evidence" value="ECO:0007669"/>
    <property type="project" value="UniProtKB-KW"/>
</dbReference>
<dbReference type="GO" id="GO:0006508">
    <property type="term" value="P:proteolysis"/>
    <property type="evidence" value="ECO:0007669"/>
    <property type="project" value="UniProtKB-KW"/>
</dbReference>
<comment type="similarity">
    <text evidence="1">Belongs to the peptidase M20A family.</text>
</comment>
<evidence type="ECO:0000256" key="3">
    <source>
        <dbReference type="ARBA" id="ARBA00022723"/>
    </source>
</evidence>
<dbReference type="InterPro" id="IPR002933">
    <property type="entry name" value="Peptidase_M20"/>
</dbReference>
<protein>
    <submittedName>
        <fullName evidence="6">Metallopeptidase M20</fullName>
    </submittedName>
</protein>
<dbReference type="PROSITE" id="PS00759">
    <property type="entry name" value="ARGE_DAPE_CPG2_2"/>
    <property type="match status" value="1"/>
</dbReference>
<sequence>MASDALDQVFTNPNQGGSGLAKAVEIQSVSSDLTTEGRGKVDQMTEFLESQLRGLGADVQPWSLGNQPDTDPVLKLPDVVVANYPATPDPKKRTVLIYGHYDVQPEGDGWTHPAWELTEVDGKLYGRGSTDDKGPVLAWLNALEAYQQAGVDVPVNLLFCFEGMEESGSIGFSESAQEHKDIFTNVDAACISDNYWLTTRKPCLTYGLRGINYFTITIAQKPLPGHEPPVPLHSGIYGGTVHEPMTELVIMLSKLADSNGNILIPGINGLVDDVTPDEIAQYENIDFDMDEFSNTIRSEAAIYATAKDTLMHRWRYPSLTIHGINGADPSPNQTTAIYPKVTGKFSIRTVPTMDGKAVTALVVHYLEQEFEKLGSKNTCEVKEFGESAPYWVGNTEDSNFAAGAAATNRVYNTKPDLTREGGSIGVTLDIQNALGPDKSIMLLPVGRSDDGAHGPDEKLDRDNYIEGSKLLGAYWWYFANA</sequence>
<dbReference type="Gene3D" id="3.40.630.10">
    <property type="entry name" value="Zn peptidases"/>
    <property type="match status" value="1"/>
</dbReference>
<dbReference type="PANTHER" id="PTHR43270:SF4">
    <property type="entry name" value="CARNOSINE DIPEPTIDASE 2, ISOFORM A"/>
    <property type="match status" value="1"/>
</dbReference>
<dbReference type="InterPro" id="IPR051458">
    <property type="entry name" value="Cyt/Met_Dipeptidase"/>
</dbReference>
<dbReference type="GO" id="GO:0046872">
    <property type="term" value="F:metal ion binding"/>
    <property type="evidence" value="ECO:0007669"/>
    <property type="project" value="UniProtKB-KW"/>
</dbReference>
<evidence type="ECO:0000259" key="5">
    <source>
        <dbReference type="Pfam" id="PF07687"/>
    </source>
</evidence>
<feature type="domain" description="Peptidase M20 dimerisation" evidence="5">
    <location>
        <begin position="230"/>
        <end position="371"/>
    </location>
</feature>